<comment type="cofactor">
    <cofactor evidence="1">
        <name>Zn(2+)</name>
        <dbReference type="ChEBI" id="CHEBI:29105"/>
    </cofactor>
</comment>
<evidence type="ECO:0000256" key="4">
    <source>
        <dbReference type="ARBA" id="ARBA00022833"/>
    </source>
</evidence>
<keyword evidence="4" id="KW-0862">Zinc</keyword>
<reference evidence="5" key="1">
    <citation type="journal article" date="2020" name="mSystems">
        <title>Genome- and Community-Level Interaction Insights into Carbon Utilization and Element Cycling Functions of Hydrothermarchaeota in Hydrothermal Sediment.</title>
        <authorList>
            <person name="Zhou Z."/>
            <person name="Liu Y."/>
            <person name="Xu W."/>
            <person name="Pan J."/>
            <person name="Luo Z.H."/>
            <person name="Li M."/>
        </authorList>
    </citation>
    <scope>NUCLEOTIDE SEQUENCE [LARGE SCALE GENOMIC DNA]</scope>
    <source>
        <strain evidence="5">SpSt-289</strain>
    </source>
</reference>
<gene>
    <name evidence="5" type="ORF">ENQ20_15210</name>
</gene>
<dbReference type="Pfam" id="PF05853">
    <property type="entry name" value="BKACE"/>
    <property type="match status" value="1"/>
</dbReference>
<keyword evidence="3" id="KW-0479">Metal-binding</keyword>
<dbReference type="Gene3D" id="3.20.20.70">
    <property type="entry name" value="Aldolase class I"/>
    <property type="match status" value="1"/>
</dbReference>
<accession>A0A7C1FIQ2</accession>
<name>A0A7C1FIQ2_9CHLR</name>
<dbReference type="PANTHER" id="PTHR37418">
    <property type="entry name" value="3-KETO-5-AMINOHEXANOATE CLEAVAGE ENZYME-RELATED"/>
    <property type="match status" value="1"/>
</dbReference>
<proteinExistence type="predicted"/>
<sequence>MNKVIVTVAVNGSRPTKAMNPAVPYTPAEIADAAVEAYQAGAAIVHIHVRDPESGAPSSRLELFAETLDRIRSRCDMLVNLTTSGLHVTGQDALEQRLATVQLRPDLCSLDIGSLNFRDRLFANPPAFGEEAARRMQAAGVKPEIEVFDIGHIDQALDLIGRGLIEPPPYFQLCMGVKWGIPATPENLLFMRSKLPADAQWSVLGVGAAQWTMVAMGMLLGGHVRVGFEDNLYLRKGVLARSNAELVEQAVRIAHALQREVATPSEARALLKIPAPT</sequence>
<evidence type="ECO:0000256" key="2">
    <source>
        <dbReference type="ARBA" id="ARBA00022679"/>
    </source>
</evidence>
<keyword evidence="2" id="KW-0808">Transferase</keyword>
<dbReference type="InterPro" id="IPR008567">
    <property type="entry name" value="BKACE"/>
</dbReference>
<dbReference type="GO" id="GO:0046872">
    <property type="term" value="F:metal ion binding"/>
    <property type="evidence" value="ECO:0007669"/>
    <property type="project" value="UniProtKB-KW"/>
</dbReference>
<evidence type="ECO:0000313" key="5">
    <source>
        <dbReference type="EMBL" id="HDX32816.1"/>
    </source>
</evidence>
<dbReference type="GO" id="GO:0043720">
    <property type="term" value="F:3-keto-5-aminohexanoate cleavage activity"/>
    <property type="evidence" value="ECO:0007669"/>
    <property type="project" value="InterPro"/>
</dbReference>
<dbReference type="SUPFAM" id="SSF51395">
    <property type="entry name" value="FMN-linked oxidoreductases"/>
    <property type="match status" value="1"/>
</dbReference>
<protein>
    <submittedName>
        <fullName evidence="5">3-keto-5-aminohexanoate cleavage protein</fullName>
    </submittedName>
</protein>
<dbReference type="AlphaFoldDB" id="A0A7C1FIQ2"/>
<organism evidence="5">
    <name type="scientific">Caldilinea aerophila</name>
    <dbReference type="NCBI Taxonomy" id="133453"/>
    <lineage>
        <taxon>Bacteria</taxon>
        <taxon>Bacillati</taxon>
        <taxon>Chloroflexota</taxon>
        <taxon>Caldilineae</taxon>
        <taxon>Caldilineales</taxon>
        <taxon>Caldilineaceae</taxon>
        <taxon>Caldilinea</taxon>
    </lineage>
</organism>
<comment type="caution">
    <text evidence="5">The sequence shown here is derived from an EMBL/GenBank/DDBJ whole genome shotgun (WGS) entry which is preliminary data.</text>
</comment>
<evidence type="ECO:0000256" key="1">
    <source>
        <dbReference type="ARBA" id="ARBA00001947"/>
    </source>
</evidence>
<evidence type="ECO:0000256" key="3">
    <source>
        <dbReference type="ARBA" id="ARBA00022723"/>
    </source>
</evidence>
<dbReference type="EMBL" id="DSMG01000159">
    <property type="protein sequence ID" value="HDX32816.1"/>
    <property type="molecule type" value="Genomic_DNA"/>
</dbReference>
<dbReference type="InterPro" id="IPR013785">
    <property type="entry name" value="Aldolase_TIM"/>
</dbReference>
<dbReference type="PANTHER" id="PTHR37418:SF2">
    <property type="entry name" value="3-KETO-5-AMINOHEXANOATE CLEAVAGE ENZYME"/>
    <property type="match status" value="1"/>
</dbReference>